<gene>
    <name evidence="1" type="ORF">ILYODFUR_017086</name>
</gene>
<dbReference type="Proteomes" id="UP001482620">
    <property type="component" value="Unassembled WGS sequence"/>
</dbReference>
<dbReference type="EMBL" id="JAHRIQ010094272">
    <property type="protein sequence ID" value="MEQ2251998.1"/>
    <property type="molecule type" value="Genomic_DNA"/>
</dbReference>
<protein>
    <submittedName>
        <fullName evidence="1">Uncharacterized protein</fullName>
    </submittedName>
</protein>
<sequence>MMIFFMRILTVSEKYLKVCPQEKKTWSHNLTCEVITSVLNGESHHIPVAWLLLSTRTLRSTSLLLLLHTVRTSLASGKTSGGIAGPKNNNKEHISTRFVRLPVVTGHVDLPPWHKRPQASSEAEN</sequence>
<comment type="caution">
    <text evidence="1">The sequence shown here is derived from an EMBL/GenBank/DDBJ whole genome shotgun (WGS) entry which is preliminary data.</text>
</comment>
<evidence type="ECO:0000313" key="2">
    <source>
        <dbReference type="Proteomes" id="UP001482620"/>
    </source>
</evidence>
<name>A0ABV0V6J7_9TELE</name>
<organism evidence="1 2">
    <name type="scientific">Ilyodon furcidens</name>
    <name type="common">goldbreast splitfin</name>
    <dbReference type="NCBI Taxonomy" id="33524"/>
    <lineage>
        <taxon>Eukaryota</taxon>
        <taxon>Metazoa</taxon>
        <taxon>Chordata</taxon>
        <taxon>Craniata</taxon>
        <taxon>Vertebrata</taxon>
        <taxon>Euteleostomi</taxon>
        <taxon>Actinopterygii</taxon>
        <taxon>Neopterygii</taxon>
        <taxon>Teleostei</taxon>
        <taxon>Neoteleostei</taxon>
        <taxon>Acanthomorphata</taxon>
        <taxon>Ovalentaria</taxon>
        <taxon>Atherinomorphae</taxon>
        <taxon>Cyprinodontiformes</taxon>
        <taxon>Goodeidae</taxon>
        <taxon>Ilyodon</taxon>
    </lineage>
</organism>
<accession>A0ABV0V6J7</accession>
<evidence type="ECO:0000313" key="1">
    <source>
        <dbReference type="EMBL" id="MEQ2251998.1"/>
    </source>
</evidence>
<keyword evidence="2" id="KW-1185">Reference proteome</keyword>
<proteinExistence type="predicted"/>
<reference evidence="1 2" key="1">
    <citation type="submission" date="2021-06" db="EMBL/GenBank/DDBJ databases">
        <authorList>
            <person name="Palmer J.M."/>
        </authorList>
    </citation>
    <scope>NUCLEOTIDE SEQUENCE [LARGE SCALE GENOMIC DNA]</scope>
    <source>
        <strain evidence="2">if_2019</strain>
        <tissue evidence="1">Muscle</tissue>
    </source>
</reference>